<dbReference type="AlphaFoldDB" id="A0A699TVV7"/>
<feature type="non-terminal residue" evidence="2">
    <location>
        <position position="129"/>
    </location>
</feature>
<feature type="compositionally biased region" description="Basic and acidic residues" evidence="1">
    <location>
        <begin position="64"/>
        <end position="82"/>
    </location>
</feature>
<comment type="caution">
    <text evidence="2">The sequence shown here is derived from an EMBL/GenBank/DDBJ whole genome shotgun (WGS) entry which is preliminary data.</text>
</comment>
<name>A0A699TVV7_TANCI</name>
<evidence type="ECO:0000313" key="2">
    <source>
        <dbReference type="EMBL" id="GFD11874.1"/>
    </source>
</evidence>
<feature type="non-terminal residue" evidence="2">
    <location>
        <position position="1"/>
    </location>
</feature>
<feature type="region of interest" description="Disordered" evidence="1">
    <location>
        <begin position="64"/>
        <end position="108"/>
    </location>
</feature>
<organism evidence="2">
    <name type="scientific">Tanacetum cinerariifolium</name>
    <name type="common">Dalmatian daisy</name>
    <name type="synonym">Chrysanthemum cinerariifolium</name>
    <dbReference type="NCBI Taxonomy" id="118510"/>
    <lineage>
        <taxon>Eukaryota</taxon>
        <taxon>Viridiplantae</taxon>
        <taxon>Streptophyta</taxon>
        <taxon>Embryophyta</taxon>
        <taxon>Tracheophyta</taxon>
        <taxon>Spermatophyta</taxon>
        <taxon>Magnoliopsida</taxon>
        <taxon>eudicotyledons</taxon>
        <taxon>Gunneridae</taxon>
        <taxon>Pentapetalae</taxon>
        <taxon>asterids</taxon>
        <taxon>campanulids</taxon>
        <taxon>Asterales</taxon>
        <taxon>Asteraceae</taxon>
        <taxon>Asteroideae</taxon>
        <taxon>Anthemideae</taxon>
        <taxon>Anthemidinae</taxon>
        <taxon>Tanacetum</taxon>
    </lineage>
</organism>
<feature type="region of interest" description="Disordered" evidence="1">
    <location>
        <begin position="1"/>
        <end position="24"/>
    </location>
</feature>
<protein>
    <submittedName>
        <fullName evidence="2">Uncharacterized protein</fullName>
    </submittedName>
</protein>
<accession>A0A699TVV7</accession>
<dbReference type="EMBL" id="BKCJ011261864">
    <property type="protein sequence ID" value="GFD11874.1"/>
    <property type="molecule type" value="Genomic_DNA"/>
</dbReference>
<proteinExistence type="predicted"/>
<evidence type="ECO:0000256" key="1">
    <source>
        <dbReference type="SAM" id="MobiDB-lite"/>
    </source>
</evidence>
<sequence>NNTNPISVVGPSSSNLSLTHGQSSLRDTYQPLDMVEREDIVYSDHENVGTEVDFNNLETFITNKEGDTAFDEKEHDTKKPESADNLSPSRSALSGEKDDTTKKKDKGKSPVEYFLEYRDLNAVFEDFSK</sequence>
<reference evidence="2" key="1">
    <citation type="journal article" date="2019" name="Sci. Rep.">
        <title>Draft genome of Tanacetum cinerariifolium, the natural source of mosquito coil.</title>
        <authorList>
            <person name="Yamashiro T."/>
            <person name="Shiraishi A."/>
            <person name="Satake H."/>
            <person name="Nakayama K."/>
        </authorList>
    </citation>
    <scope>NUCLEOTIDE SEQUENCE</scope>
</reference>
<gene>
    <name evidence="2" type="ORF">Tci_883843</name>
</gene>